<dbReference type="Gene3D" id="1.10.287.470">
    <property type="entry name" value="Helix hairpin bin"/>
    <property type="match status" value="1"/>
</dbReference>
<dbReference type="SUPFAM" id="SSF111369">
    <property type="entry name" value="HlyD-like secretion proteins"/>
    <property type="match status" value="1"/>
</dbReference>
<dbReference type="Gene3D" id="2.40.30.170">
    <property type="match status" value="1"/>
</dbReference>
<dbReference type="Gene3D" id="2.40.50.100">
    <property type="match status" value="1"/>
</dbReference>
<feature type="transmembrane region" description="Helical" evidence="3">
    <location>
        <begin position="23"/>
        <end position="45"/>
    </location>
</feature>
<dbReference type="NCBIfam" id="TIGR01730">
    <property type="entry name" value="RND_mfp"/>
    <property type="match status" value="1"/>
</dbReference>
<keyword evidence="6" id="KW-1185">Reference proteome</keyword>
<keyword evidence="3" id="KW-1133">Transmembrane helix</keyword>
<proteinExistence type="inferred from homology"/>
<keyword evidence="3" id="KW-0472">Membrane</keyword>
<comment type="similarity">
    <text evidence="1">Belongs to the membrane fusion protein (MFP) (TC 8.A.1) family.</text>
</comment>
<feature type="domain" description="CzcB-like barrel-sandwich hybrid" evidence="4">
    <location>
        <begin position="87"/>
        <end position="225"/>
    </location>
</feature>
<dbReference type="InterPro" id="IPR006143">
    <property type="entry name" value="RND_pump_MFP"/>
</dbReference>
<comment type="caution">
    <text evidence="5">The sequence shown here is derived from an EMBL/GenBank/DDBJ whole genome shotgun (WGS) entry which is preliminary data.</text>
</comment>
<gene>
    <name evidence="5" type="ORF">HNR46_003229</name>
</gene>
<dbReference type="RefSeq" id="WP_184020455.1">
    <property type="nucleotide sequence ID" value="NZ_JACHFD010000018.1"/>
</dbReference>
<sequence length="391" mass="42909">MTEFSDEDVVGEERHRREAIRAVFSFLIALVVIVLCFLFGVMMFLNREKPETVVTERPIPAVRTQAIEVRQVIPELESEGVIESRREVKLAAQVSGRVEWISDQLIAGGRVAEGEVLVRIESEDLRARLAAAESALADAGLSLETEQARGEQARRDWEKLGRGEPSALTLREPQIASAREKVASATAEVERAGRDVERTEIRAPFGGRVRSGSAEVGAILSPGSAVAELYADADLEVTLAFPLRDFGFIESGEHPKFEVSSMLGGDRQTWPAQLVRVSGEVDRTTLTGQAVAKVEANEGGYPPVGLFVDAKFPGKPIEGAVEVPRSTIRGLDEIWVVREGRLARLRVEELWTTRDTVVVRADFEPGDRLLLTRMSTPVEGTEVREAEEAGE</sequence>
<dbReference type="PANTHER" id="PTHR30469">
    <property type="entry name" value="MULTIDRUG RESISTANCE PROTEIN MDTA"/>
    <property type="match status" value="1"/>
</dbReference>
<keyword evidence="3" id="KW-0812">Transmembrane</keyword>
<dbReference type="Pfam" id="PF25973">
    <property type="entry name" value="BSH_CzcB"/>
    <property type="match status" value="1"/>
</dbReference>
<dbReference type="Proteomes" id="UP000557717">
    <property type="component" value="Unassembled WGS sequence"/>
</dbReference>
<reference evidence="5 6" key="1">
    <citation type="submission" date="2020-08" db="EMBL/GenBank/DDBJ databases">
        <title>Genomic Encyclopedia of Type Strains, Phase IV (KMG-IV): sequencing the most valuable type-strain genomes for metagenomic binning, comparative biology and taxonomic classification.</title>
        <authorList>
            <person name="Goeker M."/>
        </authorList>
    </citation>
    <scope>NUCLEOTIDE SEQUENCE [LARGE SCALE GENOMIC DNA]</scope>
    <source>
        <strain evidence="5 6">YC6886</strain>
    </source>
</reference>
<evidence type="ECO:0000256" key="2">
    <source>
        <dbReference type="SAM" id="Coils"/>
    </source>
</evidence>
<dbReference type="InterPro" id="IPR058647">
    <property type="entry name" value="BSH_CzcB-like"/>
</dbReference>
<dbReference type="AlphaFoldDB" id="A0A840VGM8"/>
<evidence type="ECO:0000256" key="3">
    <source>
        <dbReference type="SAM" id="Phobius"/>
    </source>
</evidence>
<dbReference type="GO" id="GO:0015562">
    <property type="term" value="F:efflux transmembrane transporter activity"/>
    <property type="evidence" value="ECO:0007669"/>
    <property type="project" value="TreeGrafter"/>
</dbReference>
<organism evidence="5 6">
    <name type="scientific">Haloferula luteola</name>
    <dbReference type="NCBI Taxonomy" id="595692"/>
    <lineage>
        <taxon>Bacteria</taxon>
        <taxon>Pseudomonadati</taxon>
        <taxon>Verrucomicrobiota</taxon>
        <taxon>Verrucomicrobiia</taxon>
        <taxon>Verrucomicrobiales</taxon>
        <taxon>Verrucomicrobiaceae</taxon>
        <taxon>Haloferula</taxon>
    </lineage>
</organism>
<keyword evidence="2" id="KW-0175">Coiled coil</keyword>
<accession>A0A840VGM8</accession>
<dbReference type="GO" id="GO:1990281">
    <property type="term" value="C:efflux pump complex"/>
    <property type="evidence" value="ECO:0007669"/>
    <property type="project" value="TreeGrafter"/>
</dbReference>
<evidence type="ECO:0000313" key="6">
    <source>
        <dbReference type="Proteomes" id="UP000557717"/>
    </source>
</evidence>
<dbReference type="EMBL" id="JACHFD010000018">
    <property type="protein sequence ID" value="MBB5352979.1"/>
    <property type="molecule type" value="Genomic_DNA"/>
</dbReference>
<evidence type="ECO:0000313" key="5">
    <source>
        <dbReference type="EMBL" id="MBB5352979.1"/>
    </source>
</evidence>
<name>A0A840VGM8_9BACT</name>
<protein>
    <submittedName>
        <fullName evidence="5">RND family efflux transporter MFP subunit</fullName>
    </submittedName>
</protein>
<feature type="coiled-coil region" evidence="2">
    <location>
        <begin position="175"/>
        <end position="202"/>
    </location>
</feature>
<evidence type="ECO:0000259" key="4">
    <source>
        <dbReference type="Pfam" id="PF25973"/>
    </source>
</evidence>
<evidence type="ECO:0000256" key="1">
    <source>
        <dbReference type="ARBA" id="ARBA00009477"/>
    </source>
</evidence>